<evidence type="ECO:0000313" key="1">
    <source>
        <dbReference type="EMBL" id="KAJ1116347.1"/>
    </source>
</evidence>
<name>A0AAV7NML5_PLEWA</name>
<sequence>MPHAAARYSTQQPALDARSSSYRLLPRHCKRHSPEAALAPPAPLAHGCGAAASQMAFSPGSCYRSGSLLPDPPMEPPALARVP</sequence>
<protein>
    <submittedName>
        <fullName evidence="1">Uncharacterized protein</fullName>
    </submittedName>
</protein>
<dbReference type="AlphaFoldDB" id="A0AAV7NML5"/>
<proteinExistence type="predicted"/>
<evidence type="ECO:0000313" key="2">
    <source>
        <dbReference type="Proteomes" id="UP001066276"/>
    </source>
</evidence>
<dbReference type="EMBL" id="JANPWB010000012">
    <property type="protein sequence ID" value="KAJ1116347.1"/>
    <property type="molecule type" value="Genomic_DNA"/>
</dbReference>
<reference evidence="1" key="1">
    <citation type="journal article" date="2022" name="bioRxiv">
        <title>Sequencing and chromosome-scale assembly of the giantPleurodeles waltlgenome.</title>
        <authorList>
            <person name="Brown T."/>
            <person name="Elewa A."/>
            <person name="Iarovenko S."/>
            <person name="Subramanian E."/>
            <person name="Araus A.J."/>
            <person name="Petzold A."/>
            <person name="Susuki M."/>
            <person name="Suzuki K.-i.T."/>
            <person name="Hayashi T."/>
            <person name="Toyoda A."/>
            <person name="Oliveira C."/>
            <person name="Osipova E."/>
            <person name="Leigh N.D."/>
            <person name="Simon A."/>
            <person name="Yun M.H."/>
        </authorList>
    </citation>
    <scope>NUCLEOTIDE SEQUENCE</scope>
    <source>
        <strain evidence="1">20211129_DDA</strain>
        <tissue evidence="1">Liver</tissue>
    </source>
</reference>
<organism evidence="1 2">
    <name type="scientific">Pleurodeles waltl</name>
    <name type="common">Iberian ribbed newt</name>
    <dbReference type="NCBI Taxonomy" id="8319"/>
    <lineage>
        <taxon>Eukaryota</taxon>
        <taxon>Metazoa</taxon>
        <taxon>Chordata</taxon>
        <taxon>Craniata</taxon>
        <taxon>Vertebrata</taxon>
        <taxon>Euteleostomi</taxon>
        <taxon>Amphibia</taxon>
        <taxon>Batrachia</taxon>
        <taxon>Caudata</taxon>
        <taxon>Salamandroidea</taxon>
        <taxon>Salamandridae</taxon>
        <taxon>Pleurodelinae</taxon>
        <taxon>Pleurodeles</taxon>
    </lineage>
</organism>
<keyword evidence="2" id="KW-1185">Reference proteome</keyword>
<comment type="caution">
    <text evidence="1">The sequence shown here is derived from an EMBL/GenBank/DDBJ whole genome shotgun (WGS) entry which is preliminary data.</text>
</comment>
<dbReference type="Proteomes" id="UP001066276">
    <property type="component" value="Chromosome 8"/>
</dbReference>
<gene>
    <name evidence="1" type="ORF">NDU88_004562</name>
</gene>
<accession>A0AAV7NML5</accession>